<dbReference type="GO" id="GO:0005524">
    <property type="term" value="F:ATP binding"/>
    <property type="evidence" value="ECO:0007669"/>
    <property type="project" value="InterPro"/>
</dbReference>
<sequence>MLIDFRVKNFRSFKDWATFSMVADEKVELPQNTFEAGGLTLLKTAAIYGANASGKSNLIRAMQRFFRLILDSYNTNRVKQPIPEYDPFLLGAETKTQPIEFEVRLLMGGVIYRYGVAFNRKEIVEEWLFEKKKKEIQLFMRTQNRIELSKKFGKEVAVPANGIGPEFLLLSFSALNEGISRSIVEEVRKNTIILDDFDIRFHGFITSDFVHRSGAARKDACRLLTSADLNIKSIQIIDRSLPESLVQEFKNNVPDSEQAAVLETVKRQESIHCMHPVFDIEGREAGEIPFPLAQESEGTKRLFAFTEPIYATLESGGALVVDELDASLHPLLQEHLVKLFQDPQTNPKNAQLIFTTHSTEILNNRLFRRDQVWFAEKDDLGATELFSLLEIKGVRKDLSYGKNYLLGTFGAVPKLKSLKTTGHDKVK</sequence>
<gene>
    <name evidence="2" type="ORF">A2557_02990</name>
</gene>
<dbReference type="PANTHER" id="PTHR40396:SF1">
    <property type="entry name" value="ATPASE AAA-TYPE CORE DOMAIN-CONTAINING PROTEIN"/>
    <property type="match status" value="1"/>
</dbReference>
<evidence type="ECO:0000313" key="3">
    <source>
        <dbReference type="Proteomes" id="UP000177583"/>
    </source>
</evidence>
<protein>
    <recommendedName>
        <fullName evidence="1">ATPase AAA-type core domain-containing protein</fullName>
    </recommendedName>
</protein>
<dbReference type="PANTHER" id="PTHR40396">
    <property type="entry name" value="ATPASE-LIKE PROTEIN"/>
    <property type="match status" value="1"/>
</dbReference>
<dbReference type="AlphaFoldDB" id="A0A1F6GX98"/>
<dbReference type="Gene3D" id="3.40.50.300">
    <property type="entry name" value="P-loop containing nucleotide triphosphate hydrolases"/>
    <property type="match status" value="1"/>
</dbReference>
<dbReference type="GO" id="GO:0016887">
    <property type="term" value="F:ATP hydrolysis activity"/>
    <property type="evidence" value="ECO:0007669"/>
    <property type="project" value="InterPro"/>
</dbReference>
<organism evidence="2 3">
    <name type="scientific">Candidatus Lambdaproteobacteria bacterium RIFOXYD2_FULL_56_26</name>
    <dbReference type="NCBI Taxonomy" id="1817773"/>
    <lineage>
        <taxon>Bacteria</taxon>
        <taxon>Pseudomonadati</taxon>
        <taxon>Pseudomonadota</taxon>
        <taxon>Candidatus Lambdaproteobacteria</taxon>
    </lineage>
</organism>
<dbReference type="SUPFAM" id="SSF52540">
    <property type="entry name" value="P-loop containing nucleoside triphosphate hydrolases"/>
    <property type="match status" value="1"/>
</dbReference>
<name>A0A1F6GX98_9PROT</name>
<comment type="caution">
    <text evidence="2">The sequence shown here is derived from an EMBL/GenBank/DDBJ whole genome shotgun (WGS) entry which is preliminary data.</text>
</comment>
<evidence type="ECO:0000313" key="2">
    <source>
        <dbReference type="EMBL" id="OGH02797.1"/>
    </source>
</evidence>
<accession>A0A1F6GX98</accession>
<dbReference type="Pfam" id="PF13304">
    <property type="entry name" value="AAA_21"/>
    <property type="match status" value="1"/>
</dbReference>
<dbReference type="Proteomes" id="UP000177583">
    <property type="component" value="Unassembled WGS sequence"/>
</dbReference>
<reference evidence="2 3" key="1">
    <citation type="journal article" date="2016" name="Nat. Commun.">
        <title>Thousands of microbial genomes shed light on interconnected biogeochemical processes in an aquifer system.</title>
        <authorList>
            <person name="Anantharaman K."/>
            <person name="Brown C.T."/>
            <person name="Hug L.A."/>
            <person name="Sharon I."/>
            <person name="Castelle C.J."/>
            <person name="Probst A.J."/>
            <person name="Thomas B.C."/>
            <person name="Singh A."/>
            <person name="Wilkins M.J."/>
            <person name="Karaoz U."/>
            <person name="Brodie E.L."/>
            <person name="Williams K.H."/>
            <person name="Hubbard S.S."/>
            <person name="Banfield J.F."/>
        </authorList>
    </citation>
    <scope>NUCLEOTIDE SEQUENCE [LARGE SCALE GENOMIC DNA]</scope>
</reference>
<dbReference type="InterPro" id="IPR003959">
    <property type="entry name" value="ATPase_AAA_core"/>
</dbReference>
<dbReference type="InterPro" id="IPR027417">
    <property type="entry name" value="P-loop_NTPase"/>
</dbReference>
<dbReference type="EMBL" id="MFNF01000019">
    <property type="protein sequence ID" value="OGH02797.1"/>
    <property type="molecule type" value="Genomic_DNA"/>
</dbReference>
<evidence type="ECO:0000259" key="1">
    <source>
        <dbReference type="Pfam" id="PF13304"/>
    </source>
</evidence>
<proteinExistence type="predicted"/>
<feature type="domain" description="ATPase AAA-type core" evidence="1">
    <location>
        <begin position="46"/>
        <end position="363"/>
    </location>
</feature>